<evidence type="ECO:0000259" key="7">
    <source>
        <dbReference type="Pfam" id="PF18581"/>
    </source>
</evidence>
<organism evidence="9 10">
    <name type="scientific">Eleginops maclovinus</name>
    <name type="common">Patagonian blennie</name>
    <name type="synonym">Eleginus maclovinus</name>
    <dbReference type="NCBI Taxonomy" id="56733"/>
    <lineage>
        <taxon>Eukaryota</taxon>
        <taxon>Metazoa</taxon>
        <taxon>Chordata</taxon>
        <taxon>Craniata</taxon>
        <taxon>Vertebrata</taxon>
        <taxon>Euteleostomi</taxon>
        <taxon>Actinopterygii</taxon>
        <taxon>Neopterygii</taxon>
        <taxon>Teleostei</taxon>
        <taxon>Neoteleostei</taxon>
        <taxon>Acanthomorphata</taxon>
        <taxon>Eupercaria</taxon>
        <taxon>Perciformes</taxon>
        <taxon>Notothenioidei</taxon>
        <taxon>Eleginopidae</taxon>
        <taxon>Eleginops</taxon>
    </lineage>
</organism>
<dbReference type="AlphaFoldDB" id="A0AAN8AC54"/>
<proteinExistence type="inferred from homology"/>
<dbReference type="Proteomes" id="UP001346869">
    <property type="component" value="Unassembled WGS sequence"/>
</dbReference>
<name>A0AAN8AC54_ELEMC</name>
<dbReference type="InterPro" id="IPR041322">
    <property type="entry name" value="SYCP2_ARLD"/>
</dbReference>
<feature type="region of interest" description="Disordered" evidence="6">
    <location>
        <begin position="508"/>
        <end position="587"/>
    </location>
</feature>
<keyword evidence="5" id="KW-0539">Nucleus</keyword>
<comment type="similarity">
    <text evidence="3">Belongs to the SYCP2 family.</text>
</comment>
<feature type="domain" description="Synaptonemal complex protein 2 Spt16M-like" evidence="8">
    <location>
        <begin position="249"/>
        <end position="357"/>
    </location>
</feature>
<comment type="caution">
    <text evidence="9">The sequence shown here is derived from an EMBL/GenBank/DDBJ whole genome shotgun (WGS) entry which is preliminary data.</text>
</comment>
<dbReference type="InterPro" id="IPR024835">
    <property type="entry name" value="SYCP2-like"/>
</dbReference>
<feature type="compositionally biased region" description="Basic residues" evidence="6">
    <location>
        <begin position="435"/>
        <end position="444"/>
    </location>
</feature>
<feature type="compositionally biased region" description="Low complexity" evidence="6">
    <location>
        <begin position="453"/>
        <end position="465"/>
    </location>
</feature>
<reference evidence="9 10" key="2">
    <citation type="journal article" date="2023" name="Mol. Biol. Evol.">
        <title>Genomics of Secondarily Temperate Adaptation in the Only Non-Antarctic Icefish.</title>
        <authorList>
            <person name="Rivera-Colon A.G."/>
            <person name="Rayamajhi N."/>
            <person name="Minhas B.F."/>
            <person name="Madrigal G."/>
            <person name="Bilyk K.T."/>
            <person name="Yoon V."/>
            <person name="Hune M."/>
            <person name="Gregory S."/>
            <person name="Cheng C.H.C."/>
            <person name="Catchen J.M."/>
        </authorList>
    </citation>
    <scope>NUCLEOTIDE SEQUENCE [LARGE SCALE GENOMIC DNA]</scope>
    <source>
        <strain evidence="9">JMC-PN-2008</strain>
    </source>
</reference>
<dbReference type="InterPro" id="IPR040560">
    <property type="entry name" value="SYCP2_SLD"/>
</dbReference>
<reference evidence="9 10" key="1">
    <citation type="journal article" date="2023" name="Genes (Basel)">
        <title>Chromosome-Level Genome Assembly and Circadian Gene Repertoire of the Patagonia Blennie Eleginops maclovinus-The Closest Ancestral Proxy of Antarctic Cryonotothenioids.</title>
        <authorList>
            <person name="Cheng C.C."/>
            <person name="Rivera-Colon A.G."/>
            <person name="Minhas B.F."/>
            <person name="Wilson L."/>
            <person name="Rayamajhi N."/>
            <person name="Vargas-Chacoff L."/>
            <person name="Catchen J.M."/>
        </authorList>
    </citation>
    <scope>NUCLEOTIDE SEQUENCE [LARGE SCALE GENOMIC DNA]</scope>
    <source>
        <strain evidence="9">JMC-PN-2008</strain>
    </source>
</reference>
<dbReference type="Pfam" id="PF18584">
    <property type="entry name" value="SYCP2_SLD"/>
    <property type="match status" value="1"/>
</dbReference>
<gene>
    <name evidence="9" type="ORF">PBY51_014591</name>
</gene>
<evidence type="ECO:0000256" key="4">
    <source>
        <dbReference type="ARBA" id="ARBA00022454"/>
    </source>
</evidence>
<evidence type="ECO:0000256" key="2">
    <source>
        <dbReference type="ARBA" id="ARBA00004286"/>
    </source>
</evidence>
<dbReference type="PANTHER" id="PTHR15607:SF18">
    <property type="entry name" value="SYNAPTONEMAL COMPLEX PROTEIN 2-LIKE ISOFORM X1"/>
    <property type="match status" value="1"/>
</dbReference>
<dbReference type="GO" id="GO:0005634">
    <property type="term" value="C:nucleus"/>
    <property type="evidence" value="ECO:0007669"/>
    <property type="project" value="UniProtKB-SubCell"/>
</dbReference>
<dbReference type="GO" id="GO:0005694">
    <property type="term" value="C:chromosome"/>
    <property type="evidence" value="ECO:0007669"/>
    <property type="project" value="UniProtKB-SubCell"/>
</dbReference>
<protein>
    <recommendedName>
        <fullName evidence="11">Synaptonemal complex protein 2-like</fullName>
    </recommendedName>
</protein>
<evidence type="ECO:0000256" key="1">
    <source>
        <dbReference type="ARBA" id="ARBA00004123"/>
    </source>
</evidence>
<accession>A0AAN8AC54</accession>
<evidence type="ECO:0008006" key="11">
    <source>
        <dbReference type="Google" id="ProtNLM"/>
    </source>
</evidence>
<feature type="compositionally biased region" description="Basic and acidic residues" evidence="6">
    <location>
        <begin position="378"/>
        <end position="391"/>
    </location>
</feature>
<evidence type="ECO:0000256" key="3">
    <source>
        <dbReference type="ARBA" id="ARBA00007960"/>
    </source>
</evidence>
<keyword evidence="4" id="KW-0158">Chromosome</keyword>
<dbReference type="EMBL" id="JAUZQC010000023">
    <property type="protein sequence ID" value="KAK5850334.1"/>
    <property type="molecule type" value="Genomic_DNA"/>
</dbReference>
<feature type="region of interest" description="Disordered" evidence="6">
    <location>
        <begin position="364"/>
        <end position="465"/>
    </location>
</feature>
<feature type="domain" description="Synaptonemal complex protein 2 armadillo-repeat-like" evidence="7">
    <location>
        <begin position="22"/>
        <end position="157"/>
    </location>
</feature>
<sequence>MEDCLKRADSSSLVSLLQGDLSSYSLTSLSQLVTTDLCVSGISRVSVVMKSLEVLSENTNDLQKLLSLGLAAKVERWFEAVHGLLTSDPPSCPPPLLSVTEQFYDFFQLIGPALPVSQLSVFLHQLAGFSVETGIIFRLRLEAIRTLNSIVESLSREPRRRLQNLNHTQMLSQLAAAVLTVGDYELQASLSEALCRLTPMKERRPRANQWFPIRDISSAFCDMRDRDFEVDCRRFLNFVNSNHGDQRRVYTFPCLRAFLDSNELFPPKDEKLDEFWIDFNVGSECVSFFIDEPQGFLWGSLHLQQEDVDFYSLQECSWPETVLSVWLKFPIMHRDSRGQVVQLSFNSEHLRNLQQAAGLVLPKMKRSSDDTVLVSPPADKHNGRPHSDKPMSKSQPNVFHRPSPSSGEESPVPKKVKSSPGGTVQVSPPADQHNKRSYSRKKPMSKSQLKVLPLSSPSSGEDSPVSRAEFLFDQITNSTPTHSSGLPEWADTHTSQVQRDLFEDLSSIPQEGLGSDSRRSAPDSGYPLDQTEGLLAQDGREEPELDAEESGGEGPDCLQTESSLEGAGLPLDGAGPVMEAEPGSHLPSDITAAFNTFKTQLDQRFTSRWRSVETEVLRSFTRCQQQVSSLLTAVHQHRLVLRHRFESSVTDQLKRLHEESNHLTSINTQTLNVFQTEMQQLGSFCEEHLHRLKSLGGGESGAGHPSSQ</sequence>
<comment type="subcellular location">
    <subcellularLocation>
        <location evidence="2">Chromosome</location>
    </subcellularLocation>
    <subcellularLocation>
        <location evidence="1">Nucleus</location>
    </subcellularLocation>
</comment>
<dbReference type="PANTHER" id="PTHR15607">
    <property type="entry name" value="SYNAPTONEMAL COMPLEX PROTEIN-RELATED"/>
    <property type="match status" value="1"/>
</dbReference>
<dbReference type="Pfam" id="PF18581">
    <property type="entry name" value="SYCP2_ARLD"/>
    <property type="match status" value="1"/>
</dbReference>
<evidence type="ECO:0000313" key="10">
    <source>
        <dbReference type="Proteomes" id="UP001346869"/>
    </source>
</evidence>
<evidence type="ECO:0000256" key="5">
    <source>
        <dbReference type="ARBA" id="ARBA00023242"/>
    </source>
</evidence>
<feature type="compositionally biased region" description="Acidic residues" evidence="6">
    <location>
        <begin position="541"/>
        <end position="551"/>
    </location>
</feature>
<evidence type="ECO:0000256" key="6">
    <source>
        <dbReference type="SAM" id="MobiDB-lite"/>
    </source>
</evidence>
<keyword evidence="10" id="KW-1185">Reference proteome</keyword>
<evidence type="ECO:0000259" key="8">
    <source>
        <dbReference type="Pfam" id="PF18584"/>
    </source>
</evidence>
<evidence type="ECO:0000313" key="9">
    <source>
        <dbReference type="EMBL" id="KAK5850334.1"/>
    </source>
</evidence>